<keyword evidence="2" id="KW-1185">Reference proteome</keyword>
<dbReference type="KEGG" id="upl:DSM104440_01700"/>
<dbReference type="RefSeq" id="WP_171161677.1">
    <property type="nucleotide sequence ID" value="NZ_CP053073.1"/>
</dbReference>
<proteinExistence type="predicted"/>
<dbReference type="AlphaFoldDB" id="A0A6M4H6S1"/>
<evidence type="ECO:0000313" key="1">
    <source>
        <dbReference type="EMBL" id="QJR14885.1"/>
    </source>
</evidence>
<dbReference type="EMBL" id="CP053073">
    <property type="protein sequence ID" value="QJR14885.1"/>
    <property type="molecule type" value="Genomic_DNA"/>
</dbReference>
<reference evidence="1 2" key="1">
    <citation type="submission" date="2020-04" db="EMBL/GenBank/DDBJ databases">
        <title>Usitatibacter rugosus gen. nov., sp. nov. and Usitatibacter palustris sp. nov., novel members of Usitatibacteraceae fam. nov. within the order Nitrosomonadales isolated from soil.</title>
        <authorList>
            <person name="Huber K.J."/>
            <person name="Neumann-Schaal M."/>
            <person name="Geppert A."/>
            <person name="Luckner M."/>
            <person name="Wanner G."/>
            <person name="Overmann J."/>
        </authorList>
    </citation>
    <scope>NUCLEOTIDE SEQUENCE [LARGE SCALE GENOMIC DNA]</scope>
    <source>
        <strain evidence="1 2">Swamp67</strain>
    </source>
</reference>
<organism evidence="1 2">
    <name type="scientific">Usitatibacter palustris</name>
    <dbReference type="NCBI Taxonomy" id="2732487"/>
    <lineage>
        <taxon>Bacteria</taxon>
        <taxon>Pseudomonadati</taxon>
        <taxon>Pseudomonadota</taxon>
        <taxon>Betaproteobacteria</taxon>
        <taxon>Nitrosomonadales</taxon>
        <taxon>Usitatibacteraceae</taxon>
        <taxon>Usitatibacter</taxon>
    </lineage>
</organism>
<dbReference type="Proteomes" id="UP000503096">
    <property type="component" value="Chromosome"/>
</dbReference>
<accession>A0A6M4H6S1</accession>
<name>A0A6M4H6S1_9PROT</name>
<protein>
    <submittedName>
        <fullName evidence="1">Uncharacterized protein</fullName>
    </submittedName>
</protein>
<gene>
    <name evidence="1" type="ORF">DSM104440_01700</name>
</gene>
<evidence type="ECO:0000313" key="2">
    <source>
        <dbReference type="Proteomes" id="UP000503096"/>
    </source>
</evidence>
<dbReference type="InParanoid" id="A0A6M4H6S1"/>
<sequence length="73" mass="7879">MNAAPSLADCVAALEARRRALCEEMHDYGTPVPACDADFNAMVAERAEISAALTRLAPLARGEVHVPHPREDH</sequence>